<dbReference type="Proteomes" id="UP000019426">
    <property type="component" value="Chromosome M2/40_rep1"/>
</dbReference>
<feature type="transmembrane region" description="Helical" evidence="6">
    <location>
        <begin position="127"/>
        <end position="143"/>
    </location>
</feature>
<reference evidence="8 9" key="1">
    <citation type="submission" date="2013-11" db="EMBL/GenBank/DDBJ databases">
        <title>Complete genome sequence of Clostridum sp. M2/40.</title>
        <authorList>
            <person name="Wibberg D."/>
            <person name="Puehler A."/>
            <person name="Schlueter A."/>
        </authorList>
    </citation>
    <scope>NUCLEOTIDE SEQUENCE [LARGE SCALE GENOMIC DNA]</scope>
    <source>
        <strain evidence="9">M2/40</strain>
    </source>
</reference>
<dbReference type="InterPro" id="IPR038323">
    <property type="entry name" value="ArAE_1_C_sf"/>
</dbReference>
<evidence type="ECO:0000259" key="7">
    <source>
        <dbReference type="Pfam" id="PF11728"/>
    </source>
</evidence>
<keyword evidence="4 6" id="KW-1133">Transmembrane helix</keyword>
<dbReference type="InterPro" id="IPR052984">
    <property type="entry name" value="UPF0421"/>
</dbReference>
<keyword evidence="5 6" id="KW-0472">Membrane</keyword>
<dbReference type="AlphaFoldDB" id="W6RV37"/>
<dbReference type="KEGG" id="clt:CM240_1029"/>
<keyword evidence="2" id="KW-1003">Cell membrane</keyword>
<dbReference type="GO" id="GO:0005886">
    <property type="term" value="C:plasma membrane"/>
    <property type="evidence" value="ECO:0007669"/>
    <property type="project" value="UniProtKB-SubCell"/>
</dbReference>
<evidence type="ECO:0000256" key="6">
    <source>
        <dbReference type="SAM" id="Phobius"/>
    </source>
</evidence>
<accession>W6RV37</accession>
<dbReference type="PANTHER" id="PTHR40064">
    <property type="entry name" value="MEMBRANE PROTEIN-RELATED"/>
    <property type="match status" value="1"/>
</dbReference>
<name>W6RV37_9CLOT</name>
<feature type="transmembrane region" description="Helical" evidence="6">
    <location>
        <begin position="12"/>
        <end position="42"/>
    </location>
</feature>
<dbReference type="OrthoDB" id="357521at2"/>
<gene>
    <name evidence="8" type="ORF">CM240_1029</name>
</gene>
<dbReference type="EMBL" id="HG917868">
    <property type="protein sequence ID" value="CDM68193.1"/>
    <property type="molecule type" value="Genomic_DNA"/>
</dbReference>
<feature type="transmembrane region" description="Helical" evidence="6">
    <location>
        <begin position="62"/>
        <end position="89"/>
    </location>
</feature>
<organism evidence="8 9">
    <name type="scientific">Clostridium bornimense</name>
    <dbReference type="NCBI Taxonomy" id="1216932"/>
    <lineage>
        <taxon>Bacteria</taxon>
        <taxon>Bacillati</taxon>
        <taxon>Bacillota</taxon>
        <taxon>Clostridia</taxon>
        <taxon>Eubacteriales</taxon>
        <taxon>Clostridiaceae</taxon>
        <taxon>Clostridium</taxon>
    </lineage>
</organism>
<dbReference type="Pfam" id="PF11728">
    <property type="entry name" value="ArAE_1_C"/>
    <property type="match status" value="1"/>
</dbReference>
<evidence type="ECO:0000256" key="4">
    <source>
        <dbReference type="ARBA" id="ARBA00022989"/>
    </source>
</evidence>
<dbReference type="HOGENOM" id="CLU_067525_0_0_9"/>
<evidence type="ECO:0000256" key="1">
    <source>
        <dbReference type="ARBA" id="ARBA00004651"/>
    </source>
</evidence>
<dbReference type="PATRIC" id="fig|1216932.3.peg.1016"/>
<dbReference type="RefSeq" id="WP_044037090.1">
    <property type="nucleotide sequence ID" value="NZ_HG917868.1"/>
</dbReference>
<dbReference type="PANTHER" id="PTHR40064:SF1">
    <property type="entry name" value="MEMBRANE PROTEIN"/>
    <property type="match status" value="1"/>
</dbReference>
<sequence>MMKYFKDKTFKMAISATIAIIIADAFKLHFSVTAGIIAILSVQDTKKEALKVAGGRLIATTIAIVLSFALYIILGNNPVVFGIFLLIFIPITKSLQIGDGLVVGSVLSTHLLSSSNINLYWILNEEALTIIGISIAMIFNLYTDSLEDIFEKNKEEIEEKYRQILSDMSVTLVTHTVPIYEQKLFLSVEKLISESKIIAKKINDNYILKNNYYYLNYINMRTMQLDTIRRMKKHFLRFNMTYEQTGILSKFTEDVSKEIYENNDCTNLINKLDSLRKTYELMELPKTREEFENRALLFQFLNDLEEFLVIKKEFVESN</sequence>
<evidence type="ECO:0000256" key="2">
    <source>
        <dbReference type="ARBA" id="ARBA00022475"/>
    </source>
</evidence>
<comment type="subcellular location">
    <subcellularLocation>
        <location evidence="1">Cell membrane</location>
        <topology evidence="1">Multi-pass membrane protein</topology>
    </subcellularLocation>
</comment>
<protein>
    <recommendedName>
        <fullName evidence="7">Putative aromatic acid exporter C-terminal domain-containing protein</fullName>
    </recommendedName>
</protein>
<feature type="domain" description="Putative aromatic acid exporter C-terminal" evidence="7">
    <location>
        <begin position="148"/>
        <end position="312"/>
    </location>
</feature>
<keyword evidence="9" id="KW-1185">Reference proteome</keyword>
<evidence type="ECO:0000256" key="3">
    <source>
        <dbReference type="ARBA" id="ARBA00022692"/>
    </source>
</evidence>
<dbReference type="eggNOG" id="COG4129">
    <property type="taxonomic scope" value="Bacteria"/>
</dbReference>
<proteinExistence type="predicted"/>
<dbReference type="Pfam" id="PF06081">
    <property type="entry name" value="ArAE_1"/>
    <property type="match status" value="1"/>
</dbReference>
<dbReference type="InterPro" id="IPR010343">
    <property type="entry name" value="ArAE_1"/>
</dbReference>
<dbReference type="STRING" id="1216932.CM240_1029"/>
<evidence type="ECO:0000313" key="8">
    <source>
        <dbReference type="EMBL" id="CDM68193.1"/>
    </source>
</evidence>
<evidence type="ECO:0000256" key="5">
    <source>
        <dbReference type="ARBA" id="ARBA00023136"/>
    </source>
</evidence>
<dbReference type="InterPro" id="IPR021062">
    <property type="entry name" value="ArAE_1_C"/>
</dbReference>
<keyword evidence="3 6" id="KW-0812">Transmembrane</keyword>
<dbReference type="Gene3D" id="1.20.120.940">
    <property type="entry name" value="Putative aromatic acid exporter, C-terminal domain"/>
    <property type="match status" value="1"/>
</dbReference>
<evidence type="ECO:0000313" key="9">
    <source>
        <dbReference type="Proteomes" id="UP000019426"/>
    </source>
</evidence>